<comment type="similarity">
    <text evidence="1">Belongs to the CdaR family.</text>
</comment>
<dbReference type="Proteomes" id="UP001139179">
    <property type="component" value="Unassembled WGS sequence"/>
</dbReference>
<evidence type="ECO:0000259" key="4">
    <source>
        <dbReference type="Pfam" id="PF17853"/>
    </source>
</evidence>
<evidence type="ECO:0000259" key="3">
    <source>
        <dbReference type="Pfam" id="PF13556"/>
    </source>
</evidence>
<proteinExistence type="inferred from homology"/>
<protein>
    <submittedName>
        <fullName evidence="5">PucR family transcriptional regulator ligand-binding domain-containing protein</fullName>
    </submittedName>
</protein>
<dbReference type="RefSeq" id="WP_251224841.1">
    <property type="nucleotide sequence ID" value="NZ_JAMBOL010000030.1"/>
</dbReference>
<dbReference type="EMBL" id="JAMBOL010000030">
    <property type="protein sequence ID" value="MCM3716165.1"/>
    <property type="molecule type" value="Genomic_DNA"/>
</dbReference>
<dbReference type="InterPro" id="IPR042070">
    <property type="entry name" value="PucR_C-HTH_sf"/>
</dbReference>
<evidence type="ECO:0000259" key="2">
    <source>
        <dbReference type="Pfam" id="PF07905"/>
    </source>
</evidence>
<dbReference type="Pfam" id="PF07905">
    <property type="entry name" value="PucR"/>
    <property type="match status" value="1"/>
</dbReference>
<dbReference type="InterPro" id="IPR025736">
    <property type="entry name" value="PucR_C-HTH_dom"/>
</dbReference>
<accession>A0A9X2IQD4</accession>
<dbReference type="Pfam" id="PF17853">
    <property type="entry name" value="GGDEF_2"/>
    <property type="match status" value="1"/>
</dbReference>
<dbReference type="InterPro" id="IPR041522">
    <property type="entry name" value="CdaR_GGDEF"/>
</dbReference>
<dbReference type="InterPro" id="IPR051448">
    <property type="entry name" value="CdaR-like_regulators"/>
</dbReference>
<dbReference type="PANTHER" id="PTHR33744:SF1">
    <property type="entry name" value="DNA-BINDING TRANSCRIPTIONAL ACTIVATOR ADER"/>
    <property type="match status" value="1"/>
</dbReference>
<sequence>MLIDREGKETTIDDSVNHAVPGTLNQFDVDNSLSTQWLQRSEGDWVEEEEFKMGITIEQAMHIGGLRHCKIAAGHEGAERIVQHVAVMEVPDTIRWLKGNDFLLSSLFSVKDDPEALEQLVPQLIEKNCAGLAIKTYHALEEGIPAIILEQANAYQFPIIEIKNEVSYLDIMTPLMAGILTNNSPRSEQVEDYYKWVSELAFNGESLDIILDTLKKIMTNHVTLESEIPFIKYNHDDLIVSFSREQRNEFLKARRPIKTKRELNGKKVNCIVAPLILNQEINGFLTCWETESELTSFQLILLERVIPLIALEFLKVKTKIEVEQKYRNEFLREIVSGNIKMEEAIEKGKFYNWNFNESYEVIILAIDHFMRVVKRLDHNELFIQEYKLKILRIMENLMRIKMSSAIVGMTSNYFIILKPAKKHIHLAENKKDMIQATKKFITNIIVELKRQVPEVTFTSGIGRFHSGFCGISIGYKDAIKTIEIGKEIFGRRTVLHFDDLGIYRMLSQLESNEELTTVYHDTIKKLVTYDENSGANLVETLKVYFEHDCSLKDTAELLYIHVNTIKYRLKKIKELTEYDVFRTEDKFYLQLGLKVARLLAK</sequence>
<evidence type="ECO:0000313" key="6">
    <source>
        <dbReference type="Proteomes" id="UP001139179"/>
    </source>
</evidence>
<dbReference type="Pfam" id="PF13556">
    <property type="entry name" value="HTH_30"/>
    <property type="match status" value="1"/>
</dbReference>
<name>A0A9X2IQD4_9BACI</name>
<keyword evidence="6" id="KW-1185">Reference proteome</keyword>
<reference evidence="5" key="1">
    <citation type="submission" date="2022-05" db="EMBL/GenBank/DDBJ databases">
        <title>Comparative Genomics of Spacecraft Associated Microbes.</title>
        <authorList>
            <person name="Tran M.T."/>
            <person name="Wright A."/>
            <person name="Seuylemezian A."/>
            <person name="Eisen J."/>
            <person name="Coil D."/>
        </authorList>
    </citation>
    <scope>NUCLEOTIDE SEQUENCE</scope>
    <source>
        <strain evidence="5">214.1.1</strain>
    </source>
</reference>
<feature type="domain" description="PucR C-terminal helix-turn-helix" evidence="3">
    <location>
        <begin position="537"/>
        <end position="595"/>
    </location>
</feature>
<feature type="domain" description="Purine catabolism PurC-like" evidence="2">
    <location>
        <begin position="64"/>
        <end position="178"/>
    </location>
</feature>
<evidence type="ECO:0000313" key="5">
    <source>
        <dbReference type="EMBL" id="MCM3716165.1"/>
    </source>
</evidence>
<organism evidence="5 6">
    <name type="scientific">Halalkalibacter oceani</name>
    <dbReference type="NCBI Taxonomy" id="1653776"/>
    <lineage>
        <taxon>Bacteria</taxon>
        <taxon>Bacillati</taxon>
        <taxon>Bacillota</taxon>
        <taxon>Bacilli</taxon>
        <taxon>Bacillales</taxon>
        <taxon>Bacillaceae</taxon>
        <taxon>Halalkalibacter</taxon>
    </lineage>
</organism>
<dbReference type="Gene3D" id="1.10.10.2840">
    <property type="entry name" value="PucR C-terminal helix-turn-helix domain"/>
    <property type="match status" value="1"/>
</dbReference>
<comment type="caution">
    <text evidence="5">The sequence shown here is derived from an EMBL/GenBank/DDBJ whole genome shotgun (WGS) entry which is preliminary data.</text>
</comment>
<dbReference type="PANTHER" id="PTHR33744">
    <property type="entry name" value="CARBOHYDRATE DIACID REGULATOR"/>
    <property type="match status" value="1"/>
</dbReference>
<dbReference type="AlphaFoldDB" id="A0A9X2IQD4"/>
<evidence type="ECO:0000256" key="1">
    <source>
        <dbReference type="ARBA" id="ARBA00006754"/>
    </source>
</evidence>
<dbReference type="InterPro" id="IPR012914">
    <property type="entry name" value="PucR_dom"/>
</dbReference>
<gene>
    <name evidence="5" type="ORF">M3202_19150</name>
</gene>
<feature type="domain" description="CdaR GGDEF-like" evidence="4">
    <location>
        <begin position="341"/>
        <end position="484"/>
    </location>
</feature>